<name>A0AAV4Y2I1_CAEEX</name>
<dbReference type="Proteomes" id="UP001054945">
    <property type="component" value="Unassembled WGS sequence"/>
</dbReference>
<sequence length="107" mass="11065">MLEFQTVPFLLELIIALYGGIATVTDVRTADVSIFTGSIGNTLDDDSASVINDVGIPDGDILSDIAGNSLDGSVSTVINVEIPAGIISYGAYEVSLLISGLQIVVFS</sequence>
<reference evidence="2 3" key="1">
    <citation type="submission" date="2021-06" db="EMBL/GenBank/DDBJ databases">
        <title>Caerostris extrusa draft genome.</title>
        <authorList>
            <person name="Kono N."/>
            <person name="Arakawa K."/>
        </authorList>
    </citation>
    <scope>NUCLEOTIDE SEQUENCE [LARGE SCALE GENOMIC DNA]</scope>
</reference>
<evidence type="ECO:0000313" key="2">
    <source>
        <dbReference type="EMBL" id="GIZ00590.1"/>
    </source>
</evidence>
<accession>A0AAV4Y2I1</accession>
<comment type="caution">
    <text evidence="2">The sequence shown here is derived from an EMBL/GenBank/DDBJ whole genome shotgun (WGS) entry which is preliminary data.</text>
</comment>
<organism evidence="2 3">
    <name type="scientific">Caerostris extrusa</name>
    <name type="common">Bark spider</name>
    <name type="synonym">Caerostris bankana</name>
    <dbReference type="NCBI Taxonomy" id="172846"/>
    <lineage>
        <taxon>Eukaryota</taxon>
        <taxon>Metazoa</taxon>
        <taxon>Ecdysozoa</taxon>
        <taxon>Arthropoda</taxon>
        <taxon>Chelicerata</taxon>
        <taxon>Arachnida</taxon>
        <taxon>Araneae</taxon>
        <taxon>Araneomorphae</taxon>
        <taxon>Entelegynae</taxon>
        <taxon>Araneoidea</taxon>
        <taxon>Araneidae</taxon>
        <taxon>Caerostris</taxon>
    </lineage>
</organism>
<gene>
    <name evidence="2" type="ORF">CEXT_694341</name>
</gene>
<feature type="signal peptide" evidence="1">
    <location>
        <begin position="1"/>
        <end position="22"/>
    </location>
</feature>
<proteinExistence type="predicted"/>
<evidence type="ECO:0000256" key="1">
    <source>
        <dbReference type="SAM" id="SignalP"/>
    </source>
</evidence>
<dbReference type="EMBL" id="BPLR01001178">
    <property type="protein sequence ID" value="GIZ00590.1"/>
    <property type="molecule type" value="Genomic_DNA"/>
</dbReference>
<protein>
    <submittedName>
        <fullName evidence="2">Uncharacterized protein</fullName>
    </submittedName>
</protein>
<evidence type="ECO:0000313" key="3">
    <source>
        <dbReference type="Proteomes" id="UP001054945"/>
    </source>
</evidence>
<dbReference type="AlphaFoldDB" id="A0AAV4Y2I1"/>
<keyword evidence="1" id="KW-0732">Signal</keyword>
<feature type="chain" id="PRO_5043708319" evidence="1">
    <location>
        <begin position="23"/>
        <end position="107"/>
    </location>
</feature>
<keyword evidence="3" id="KW-1185">Reference proteome</keyword>